<dbReference type="AlphaFoldDB" id="A0A316GSE6"/>
<evidence type="ECO:0000313" key="1">
    <source>
        <dbReference type="EMBL" id="PWK57947.1"/>
    </source>
</evidence>
<accession>A0A316GSE6</accession>
<evidence type="ECO:0000313" key="2">
    <source>
        <dbReference type="Proteomes" id="UP000245390"/>
    </source>
</evidence>
<dbReference type="KEGG" id="salo:EF888_11220"/>
<evidence type="ECO:0008006" key="3">
    <source>
        <dbReference type="Google" id="ProtNLM"/>
    </source>
</evidence>
<dbReference type="EMBL" id="QGGV01000002">
    <property type="protein sequence ID" value="PWK57947.1"/>
    <property type="molecule type" value="Genomic_DNA"/>
</dbReference>
<protein>
    <recommendedName>
        <fullName evidence="3">HNH endonuclease</fullName>
    </recommendedName>
</protein>
<dbReference type="Proteomes" id="UP000245390">
    <property type="component" value="Unassembled WGS sequence"/>
</dbReference>
<organism evidence="1 2">
    <name type="scientific">Silicimonas algicola</name>
    <dbReference type="NCBI Taxonomy" id="1826607"/>
    <lineage>
        <taxon>Bacteria</taxon>
        <taxon>Pseudomonadati</taxon>
        <taxon>Pseudomonadota</taxon>
        <taxon>Alphaproteobacteria</taxon>
        <taxon>Rhodobacterales</taxon>
        <taxon>Paracoccaceae</taxon>
    </lineage>
</organism>
<name>A0A316GSE6_9RHOB</name>
<keyword evidence="2" id="KW-1185">Reference proteome</keyword>
<sequence length="294" mass="32923">MPANLYNLPGDFDDTFHEVGVCLYCRENPDGSVEHVLPEALNGRIKLRNATCIECKKIINSEFEGPLLGYFWKEARNARGYRNKKRGRGSKIARAVPGMTITITRKVPPFKEIRPSQSKGIVTPIMALQLQSPSFLGLDDRKTPSGSKLNIHSGSPVSFDHINKEQAEVKASDPNIVKVSHNFPGTKAGLIHRLVLKVGCGLLWFFWGQEVPERVRALILNGGDLLVMDQFAKSAPREAYEIANHEAHTFTAEEDGEHAIYVAFTLLPEVIDRVFFFRAGTNECELPLRISRLR</sequence>
<gene>
    <name evidence="1" type="ORF">C8D95_102598</name>
</gene>
<reference evidence="1 2" key="1">
    <citation type="submission" date="2018-05" db="EMBL/GenBank/DDBJ databases">
        <title>Genomic Encyclopedia of Type Strains, Phase IV (KMG-IV): sequencing the most valuable type-strain genomes for metagenomic binning, comparative biology and taxonomic classification.</title>
        <authorList>
            <person name="Goeker M."/>
        </authorList>
    </citation>
    <scope>NUCLEOTIDE SEQUENCE [LARGE SCALE GENOMIC DNA]</scope>
    <source>
        <strain evidence="1 2">DSM 103371</strain>
    </source>
</reference>
<proteinExistence type="predicted"/>
<dbReference type="OrthoDB" id="793771at2"/>
<comment type="caution">
    <text evidence="1">The sequence shown here is derived from an EMBL/GenBank/DDBJ whole genome shotgun (WGS) entry which is preliminary data.</text>
</comment>